<comment type="subcellular location">
    <subcellularLocation>
        <location evidence="2">Secreted</location>
    </subcellularLocation>
</comment>
<feature type="domain" description="Glycoside hydrolase family 5" evidence="18">
    <location>
        <begin position="29"/>
        <end position="148"/>
    </location>
</feature>
<dbReference type="GO" id="GO:0030245">
    <property type="term" value="P:cellulose catabolic process"/>
    <property type="evidence" value="ECO:0007669"/>
    <property type="project" value="UniProtKB-KW"/>
</dbReference>
<dbReference type="FunFam" id="3.20.20.80:FF:000078">
    <property type="entry name" value="Endo-beta-1,4-glucanase B"/>
    <property type="match status" value="1"/>
</dbReference>
<keyword evidence="7 16" id="KW-0378">Hydrolase</keyword>
<dbReference type="Gene3D" id="3.20.20.80">
    <property type="entry name" value="Glycosidases"/>
    <property type="match status" value="1"/>
</dbReference>
<keyword evidence="6 17" id="KW-0732">Signal</keyword>
<evidence type="ECO:0000256" key="12">
    <source>
        <dbReference type="ARBA" id="ARBA00023326"/>
    </source>
</evidence>
<dbReference type="SUPFAM" id="SSF51445">
    <property type="entry name" value="(Trans)glycosidases"/>
    <property type="match status" value="1"/>
</dbReference>
<name>K9FZH9_PEND1</name>
<dbReference type="Proteomes" id="UP000009886">
    <property type="component" value="Unassembled WGS sequence"/>
</dbReference>
<dbReference type="VEuPathDB" id="FungiDB:PDIP_70510"/>
<dbReference type="AlphaFoldDB" id="K9FZH9"/>
<feature type="domain" description="Glycoside hydrolase family 5" evidence="18">
    <location>
        <begin position="168"/>
        <end position="313"/>
    </location>
</feature>
<dbReference type="OrthoDB" id="5823761at2759"/>
<evidence type="ECO:0000313" key="19">
    <source>
        <dbReference type="EMBL" id="EKV08088.1"/>
    </source>
</evidence>
<comment type="similarity">
    <text evidence="3 16">Belongs to the glycosyl hydrolase 5 (cellulase A) family.</text>
</comment>
<sequence length="344" mass="37742">MRFDLIALLAAVAVSVAAAPSSVRFGASESGAEFGENNLPGVYGTDYIFPDASAIQTLKEKGMNIFRVAFLMERLVPNSMIGEFDGAYLSNLTATVTAITDAGSHAVLDPQNFGRYNGQIISTTSDFQTFWKNVASKFVSNEKVIFDTSQYPQTFSRIAGLVLTKFCTDNEFHDMDQDLVLQLNQAAIDGIREAGATSQYIFVEGNSYTSAWNWPKVNDNLKELTDPQNKIVYEMHQYLDSDGSGTRETCVSTTIGKERVTEATQWLKANQKVGVLGEFAGGVNDDCKTAITGMLDYLGDNSEVWLGALWWGAGPWWGDYIFGMEPPTGVAYTGMLSTLEPYLE</sequence>
<feature type="chain" id="PRO_5003930475" description="cellulase" evidence="17">
    <location>
        <begin position="19"/>
        <end position="344"/>
    </location>
</feature>
<accession>K9FZH9</accession>
<evidence type="ECO:0000256" key="13">
    <source>
        <dbReference type="ARBA" id="ARBA00025192"/>
    </source>
</evidence>
<dbReference type="KEGG" id="pdp:PDIP_70510"/>
<proteinExistence type="inferred from homology"/>
<organism evidence="19 20">
    <name type="scientific">Penicillium digitatum (strain Pd1 / CECT 20795)</name>
    <name type="common">Green mold</name>
    <dbReference type="NCBI Taxonomy" id="1170230"/>
    <lineage>
        <taxon>Eukaryota</taxon>
        <taxon>Fungi</taxon>
        <taxon>Dikarya</taxon>
        <taxon>Ascomycota</taxon>
        <taxon>Pezizomycotina</taxon>
        <taxon>Eurotiomycetes</taxon>
        <taxon>Eurotiomycetidae</taxon>
        <taxon>Eurotiales</taxon>
        <taxon>Aspergillaceae</taxon>
        <taxon>Penicillium</taxon>
    </lineage>
</organism>
<protein>
    <recommendedName>
        <fullName evidence="4">cellulase</fullName>
        <ecNumber evidence="4">3.2.1.4</ecNumber>
    </recommendedName>
    <alternativeName>
        <fullName evidence="14">Carboxymethylcellulase B</fullName>
    </alternativeName>
    <alternativeName>
        <fullName evidence="15">Cellulase B</fullName>
    </alternativeName>
</protein>
<evidence type="ECO:0000256" key="10">
    <source>
        <dbReference type="ARBA" id="ARBA00023277"/>
    </source>
</evidence>
<reference evidence="20" key="1">
    <citation type="journal article" date="2012" name="BMC Genomics">
        <title>Genome sequence of the necrotrophic fungus Penicillium digitatum, the main postharvest pathogen of citrus.</title>
        <authorList>
            <person name="Marcet-Houben M."/>
            <person name="Ballester A.-R."/>
            <person name="de la Fuente B."/>
            <person name="Harries E."/>
            <person name="Marcos J.F."/>
            <person name="Gonzalez-Candelas L."/>
            <person name="Gabaldon T."/>
        </authorList>
    </citation>
    <scope>NUCLEOTIDE SEQUENCE [LARGE SCALE GENOMIC DNA]</scope>
    <source>
        <strain evidence="20">Pd1 / CECT 20795</strain>
    </source>
</reference>
<evidence type="ECO:0000256" key="2">
    <source>
        <dbReference type="ARBA" id="ARBA00004613"/>
    </source>
</evidence>
<evidence type="ECO:0000256" key="11">
    <source>
        <dbReference type="ARBA" id="ARBA00023295"/>
    </source>
</evidence>
<keyword evidence="5" id="KW-0964">Secreted</keyword>
<dbReference type="GO" id="GO:0005576">
    <property type="term" value="C:extracellular region"/>
    <property type="evidence" value="ECO:0007669"/>
    <property type="project" value="UniProtKB-SubCell"/>
</dbReference>
<comment type="caution">
    <text evidence="19">The sequence shown here is derived from an EMBL/GenBank/DDBJ whole genome shotgun (WGS) entry which is preliminary data.</text>
</comment>
<comment type="function">
    <text evidence="13">Has endoglucanase activity on substrates containing beta-1,4 glycosidic bonds, like in carboxymethylcellulose (CMC), hydroxyethylcellulose (HEC) and beta-glucan. Involved in the degradation of complex natural cellulosic substrates.</text>
</comment>
<evidence type="ECO:0000259" key="18">
    <source>
        <dbReference type="Pfam" id="PF00150"/>
    </source>
</evidence>
<evidence type="ECO:0000256" key="17">
    <source>
        <dbReference type="SAM" id="SignalP"/>
    </source>
</evidence>
<keyword evidence="11 16" id="KW-0326">Glycosidase</keyword>
<evidence type="ECO:0000256" key="3">
    <source>
        <dbReference type="ARBA" id="ARBA00005641"/>
    </source>
</evidence>
<evidence type="ECO:0000256" key="7">
    <source>
        <dbReference type="ARBA" id="ARBA00022801"/>
    </source>
</evidence>
<dbReference type="PANTHER" id="PTHR34142">
    <property type="entry name" value="ENDO-BETA-1,4-GLUCANASE A"/>
    <property type="match status" value="1"/>
</dbReference>
<evidence type="ECO:0000256" key="14">
    <source>
        <dbReference type="ARBA" id="ARBA00041735"/>
    </source>
</evidence>
<dbReference type="GO" id="GO:0008810">
    <property type="term" value="F:cellulase activity"/>
    <property type="evidence" value="ECO:0007669"/>
    <property type="project" value="UniProtKB-EC"/>
</dbReference>
<dbReference type="EC" id="3.2.1.4" evidence="4"/>
<comment type="catalytic activity">
    <reaction evidence="1">
        <text>Endohydrolysis of (1-&gt;4)-beta-D-glucosidic linkages in cellulose, lichenin and cereal beta-D-glucans.</text>
        <dbReference type="EC" id="3.2.1.4"/>
    </reaction>
</comment>
<dbReference type="PANTHER" id="PTHR34142:SF6">
    <property type="entry name" value="ENDO-BETA-1,4-GLUCANASE B"/>
    <property type="match status" value="1"/>
</dbReference>
<dbReference type="EMBL" id="AKCU01000448">
    <property type="protein sequence ID" value="EKV08088.1"/>
    <property type="molecule type" value="Genomic_DNA"/>
</dbReference>
<evidence type="ECO:0000256" key="1">
    <source>
        <dbReference type="ARBA" id="ARBA00000966"/>
    </source>
</evidence>
<dbReference type="Pfam" id="PF00150">
    <property type="entry name" value="Cellulase"/>
    <property type="match status" value="2"/>
</dbReference>
<dbReference type="HOGENOM" id="CLU_029718_0_2_1"/>
<dbReference type="InterPro" id="IPR017853">
    <property type="entry name" value="GH"/>
</dbReference>
<evidence type="ECO:0000256" key="15">
    <source>
        <dbReference type="ARBA" id="ARBA00042322"/>
    </source>
</evidence>
<keyword evidence="8" id="KW-0136">Cellulose degradation</keyword>
<evidence type="ECO:0000256" key="8">
    <source>
        <dbReference type="ARBA" id="ARBA00023001"/>
    </source>
</evidence>
<keyword evidence="12" id="KW-0624">Polysaccharide degradation</keyword>
<keyword evidence="10" id="KW-0119">Carbohydrate metabolism</keyword>
<evidence type="ECO:0000256" key="16">
    <source>
        <dbReference type="RuleBase" id="RU361153"/>
    </source>
</evidence>
<evidence type="ECO:0000256" key="4">
    <source>
        <dbReference type="ARBA" id="ARBA00012601"/>
    </source>
</evidence>
<feature type="signal peptide" evidence="17">
    <location>
        <begin position="1"/>
        <end position="18"/>
    </location>
</feature>
<evidence type="ECO:0000256" key="6">
    <source>
        <dbReference type="ARBA" id="ARBA00022729"/>
    </source>
</evidence>
<dbReference type="InterPro" id="IPR001547">
    <property type="entry name" value="Glyco_hydro_5"/>
</dbReference>
<evidence type="ECO:0000256" key="5">
    <source>
        <dbReference type="ARBA" id="ARBA00022525"/>
    </source>
</evidence>
<evidence type="ECO:0000313" key="20">
    <source>
        <dbReference type="Proteomes" id="UP000009886"/>
    </source>
</evidence>
<gene>
    <name evidence="19" type="ORF">PDIP_70510</name>
</gene>
<keyword evidence="9" id="KW-0325">Glycoprotein</keyword>
<evidence type="ECO:0000256" key="9">
    <source>
        <dbReference type="ARBA" id="ARBA00023180"/>
    </source>
</evidence>